<evidence type="ECO:0000313" key="2">
    <source>
        <dbReference type="Proteomes" id="UP000676565"/>
    </source>
</evidence>
<accession>A0ABS5BM61</accession>
<dbReference type="Proteomes" id="UP000676565">
    <property type="component" value="Unassembled WGS sequence"/>
</dbReference>
<dbReference type="RefSeq" id="WP_210652909.1">
    <property type="nucleotide sequence ID" value="NZ_JAGKQQ010000001.1"/>
</dbReference>
<proteinExistence type="predicted"/>
<sequence>MAGEQRKKNEDQLLLALACGATVDAAAKQCGLTDRTIYRRLAEPAFRGRLQGLRADMVRRAAGLLTAAAGEAVRTLLSLQKDSAPPAVRLGAARAILELGIKVRELSDLETRIAELEHRAGLPEGGNRI</sequence>
<reference evidence="1 2" key="1">
    <citation type="submission" date="2021-04" db="EMBL/GenBank/DDBJ databases">
        <authorList>
            <person name="Ivanova A."/>
        </authorList>
    </citation>
    <scope>NUCLEOTIDE SEQUENCE [LARGE SCALE GENOMIC DNA]</scope>
    <source>
        <strain evidence="1 2">G18</strain>
    </source>
</reference>
<organism evidence="1 2">
    <name type="scientific">Gemmata palustris</name>
    <dbReference type="NCBI Taxonomy" id="2822762"/>
    <lineage>
        <taxon>Bacteria</taxon>
        <taxon>Pseudomonadati</taxon>
        <taxon>Planctomycetota</taxon>
        <taxon>Planctomycetia</taxon>
        <taxon>Gemmatales</taxon>
        <taxon>Gemmataceae</taxon>
        <taxon>Gemmata</taxon>
    </lineage>
</organism>
<evidence type="ECO:0008006" key="3">
    <source>
        <dbReference type="Google" id="ProtNLM"/>
    </source>
</evidence>
<gene>
    <name evidence="1" type="ORF">J8F10_05810</name>
</gene>
<keyword evidence="2" id="KW-1185">Reference proteome</keyword>
<dbReference type="EMBL" id="JAGKQQ010000001">
    <property type="protein sequence ID" value="MBP3954796.1"/>
    <property type="molecule type" value="Genomic_DNA"/>
</dbReference>
<protein>
    <recommendedName>
        <fullName evidence="3">Helix-turn-helix domain-containing protein</fullName>
    </recommendedName>
</protein>
<comment type="caution">
    <text evidence="1">The sequence shown here is derived from an EMBL/GenBank/DDBJ whole genome shotgun (WGS) entry which is preliminary data.</text>
</comment>
<evidence type="ECO:0000313" key="1">
    <source>
        <dbReference type="EMBL" id="MBP3954796.1"/>
    </source>
</evidence>
<name>A0ABS5BM61_9BACT</name>